<dbReference type="GO" id="GO:0006891">
    <property type="term" value="P:intra-Golgi vesicle-mediated transport"/>
    <property type="evidence" value="ECO:0007669"/>
    <property type="project" value="TreeGrafter"/>
</dbReference>
<evidence type="ECO:0000256" key="12">
    <source>
        <dbReference type="SAM" id="MobiDB-lite"/>
    </source>
</evidence>
<reference evidence="14 15" key="1">
    <citation type="journal article" date="2018" name="Front. Microbiol.">
        <title>Prospects for Fungal Bioremediation of Acidic Radioactive Waste Sites: Characterization and Genome Sequence of Rhodotorula taiwanensis MD1149.</title>
        <authorList>
            <person name="Tkavc R."/>
            <person name="Matrosova V.Y."/>
            <person name="Grichenko O.E."/>
            <person name="Gostincar C."/>
            <person name="Volpe R.P."/>
            <person name="Klimenkova P."/>
            <person name="Gaidamakova E.K."/>
            <person name="Zhou C.E."/>
            <person name="Stewart B.J."/>
            <person name="Lyman M.G."/>
            <person name="Malfatti S.A."/>
            <person name="Rubinfeld B."/>
            <person name="Courtot M."/>
            <person name="Singh J."/>
            <person name="Dalgard C.L."/>
            <person name="Hamilton T."/>
            <person name="Frey K.G."/>
            <person name="Gunde-Cimerman N."/>
            <person name="Dugan L."/>
            <person name="Daly M.J."/>
        </authorList>
    </citation>
    <scope>NUCLEOTIDE SEQUENCE [LARGE SCALE GENOMIC DNA]</scope>
    <source>
        <strain evidence="14 15">MD1149</strain>
    </source>
</reference>
<dbReference type="EMBL" id="PJQD01000008">
    <property type="protein sequence ID" value="POY76006.1"/>
    <property type="molecule type" value="Genomic_DNA"/>
</dbReference>
<dbReference type="InterPro" id="IPR027417">
    <property type="entry name" value="P-loop_NTPase"/>
</dbReference>
<feature type="domain" description="AAA+ ATPase" evidence="13">
    <location>
        <begin position="349"/>
        <end position="496"/>
    </location>
</feature>
<accession>A0A2S5BGV1</accession>
<comment type="similarity">
    <text evidence="2 11">Belongs to the AAA ATPase family.</text>
</comment>
<dbReference type="GO" id="GO:0043001">
    <property type="term" value="P:Golgi to plasma membrane protein transport"/>
    <property type="evidence" value="ECO:0007669"/>
    <property type="project" value="TreeGrafter"/>
</dbReference>
<comment type="function">
    <text evidence="9 11">Required for vesicle-mediated transport. Catalyzes the fusion of transport vesicles within the Golgi cisternae. Is also required for transport from the endoplasmic reticulum to the Golgi stack. Seems to function as a fusion protein required for the delivery of cargo proteins to all compartments of the Golgi stack independent of vesicle origin.</text>
</comment>
<dbReference type="Pfam" id="PF02933">
    <property type="entry name" value="CDC48_2"/>
    <property type="match status" value="1"/>
</dbReference>
<dbReference type="GO" id="GO:0005524">
    <property type="term" value="F:ATP binding"/>
    <property type="evidence" value="ECO:0007669"/>
    <property type="project" value="UniProtKB-UniRule"/>
</dbReference>
<dbReference type="SUPFAM" id="SSF54585">
    <property type="entry name" value="Cdc48 domain 2-like"/>
    <property type="match status" value="1"/>
</dbReference>
<feature type="compositionally biased region" description="Low complexity" evidence="12">
    <location>
        <begin position="96"/>
        <end position="108"/>
    </location>
</feature>
<keyword evidence="7 11" id="KW-0067">ATP-binding</keyword>
<dbReference type="Proteomes" id="UP000237144">
    <property type="component" value="Unassembled WGS sequence"/>
</dbReference>
<sequence>MSWFSRGDTNTPPAQPPRAPQAAGYGQLPGSAPAPPPRHAAVPPGYGQPAYEAYAHQQQPPPPPARLSEKRAPSSGAGGNQFHLPTRGGGGGGAQHAGRGAASSSGGSFAVVEAPSPSHALSNRIVLSEQDWAGTPYVVIKGQFLYATMFDPKVAPGSIGASRLVRQFAGLSQSGDVVDVEPFDPYSLGSDIYLASLDLEIAYWFEKNAQPTAYSADELQDVFRRAYDGLIVTVGQPLVFDFHGQNLRATVKGLHNLALEGKGAMSSSHSRSGILTSQTEINFVKDPASAIKIKSSAKKPPPNAILAPNFKFEDMGIGGLDTEFSAIFRRAFASRIFPPGLVEKLGIQHVKGILLYGPPGTGKTLMARQIGKMLNAREPKVVNGPEILNKFVGQSEENIRKLFADAEKEYKEKGDESGLHIIIFDELDAICKQRGSTNNGTGVGDSVVNQLLSKMDGVDQLNNILLIGMTNRLDMIDEALLRPGRLEVHIEISLPDEQGRVQILTIHTSKMRQNGVMGPDVDLMELASMTKNFSGAEIGGLVKSATSFAFNRHVKVGTLAALSDDIDKMQVVREDFLNALEEVQPAFGVNEEELQAVVQNGVIHFDEHIHSILRDGKLFVEQVRTSQRTPLVSVLLHGPPGSGKTALAATIALASEFPFIKLISAENMVGFSEAQKVNHLYKVFSDSYKSPLSVIVVDGIERILDWVPIGPRFSNGVLQALMVLLNKRPPKDRRLLILSTTSNRSMLTEMDAMDGFASTLRVPAITTLRQLEAVLADVGLFRTPQELARAIDLLRQAGLDGEDKLAIGVKRLLTLVEMCRQDQDSAVDKLVTELVGLRI</sequence>
<dbReference type="CDD" id="cd00009">
    <property type="entry name" value="AAA"/>
    <property type="match status" value="1"/>
</dbReference>
<evidence type="ECO:0000256" key="5">
    <source>
        <dbReference type="ARBA" id="ARBA00022737"/>
    </source>
</evidence>
<keyword evidence="4 11" id="KW-0963">Cytoplasm</keyword>
<dbReference type="Gene3D" id="3.10.330.10">
    <property type="match status" value="1"/>
</dbReference>
<keyword evidence="15" id="KW-1185">Reference proteome</keyword>
<dbReference type="FunFam" id="3.40.50.300:FF:000187">
    <property type="entry name" value="Vesicular-fusion ATPase SEC18"/>
    <property type="match status" value="1"/>
</dbReference>
<dbReference type="CDD" id="cd19504">
    <property type="entry name" value="RecA-like_NSF-SEC18_r1-like"/>
    <property type="match status" value="1"/>
</dbReference>
<comment type="subcellular location">
    <subcellularLocation>
        <location evidence="1 11">Cytoplasm</location>
    </subcellularLocation>
</comment>
<evidence type="ECO:0000256" key="1">
    <source>
        <dbReference type="ARBA" id="ARBA00004496"/>
    </source>
</evidence>
<dbReference type="SUPFAM" id="SSF52540">
    <property type="entry name" value="P-loop containing nucleoside triphosphate hydrolases"/>
    <property type="match status" value="2"/>
</dbReference>
<dbReference type="STRING" id="741276.A0A2S5BGV1"/>
<dbReference type="InterPro" id="IPR004201">
    <property type="entry name" value="Cdc48_dom2"/>
</dbReference>
<dbReference type="GO" id="GO:0035494">
    <property type="term" value="P:SNARE complex disassembly"/>
    <property type="evidence" value="ECO:0007669"/>
    <property type="project" value="InterPro"/>
</dbReference>
<name>A0A2S5BGV1_9BASI</name>
<dbReference type="GO" id="GO:0016887">
    <property type="term" value="F:ATP hydrolysis activity"/>
    <property type="evidence" value="ECO:0007669"/>
    <property type="project" value="InterPro"/>
</dbReference>
<dbReference type="Pfam" id="PF17862">
    <property type="entry name" value="AAA_lid_3"/>
    <property type="match status" value="1"/>
</dbReference>
<dbReference type="Gene3D" id="1.10.8.60">
    <property type="match status" value="2"/>
</dbReference>
<evidence type="ECO:0000256" key="7">
    <source>
        <dbReference type="ARBA" id="ARBA00022840"/>
    </source>
</evidence>
<dbReference type="PANTHER" id="PTHR23078:SF3">
    <property type="entry name" value="VESICLE-FUSING ATPASE"/>
    <property type="match status" value="1"/>
</dbReference>
<keyword evidence="11" id="KW-0931">ER-Golgi transport</keyword>
<evidence type="ECO:0000256" key="6">
    <source>
        <dbReference type="ARBA" id="ARBA00022741"/>
    </source>
</evidence>
<evidence type="ECO:0000256" key="8">
    <source>
        <dbReference type="ARBA" id="ARBA00022927"/>
    </source>
</evidence>
<dbReference type="FunFam" id="3.40.50.300:FF:000166">
    <property type="entry name" value="vesicle-fusing ATPase isoform X1"/>
    <property type="match status" value="1"/>
</dbReference>
<protein>
    <recommendedName>
        <fullName evidence="10 11">Vesicular-fusion protein SEC18</fullName>
    </recommendedName>
</protein>
<dbReference type="PANTHER" id="PTHR23078">
    <property type="entry name" value="VESICULAR-FUSION PROTEIN NSF"/>
    <property type="match status" value="1"/>
</dbReference>
<dbReference type="SMART" id="SM00382">
    <property type="entry name" value="AAA"/>
    <property type="match status" value="2"/>
</dbReference>
<feature type="domain" description="AAA+ ATPase" evidence="13">
    <location>
        <begin position="630"/>
        <end position="766"/>
    </location>
</feature>
<proteinExistence type="inferred from homology"/>
<feature type="compositionally biased region" description="Low complexity" evidence="12">
    <location>
        <begin position="39"/>
        <end position="58"/>
    </location>
</feature>
<dbReference type="InterPro" id="IPR039812">
    <property type="entry name" value="Vesicle-fus_ATPase"/>
</dbReference>
<dbReference type="InterPro" id="IPR041569">
    <property type="entry name" value="AAA_lid_3"/>
</dbReference>
<dbReference type="Gene3D" id="3.40.50.300">
    <property type="entry name" value="P-loop containing nucleotide triphosphate hydrolases"/>
    <property type="match status" value="2"/>
</dbReference>
<keyword evidence="8 11" id="KW-0653">Protein transport</keyword>
<dbReference type="InterPro" id="IPR009010">
    <property type="entry name" value="Asp_de-COase-like_dom_sf"/>
</dbReference>
<evidence type="ECO:0000256" key="2">
    <source>
        <dbReference type="ARBA" id="ARBA00006914"/>
    </source>
</evidence>
<dbReference type="Gene3D" id="2.40.40.20">
    <property type="match status" value="1"/>
</dbReference>
<keyword evidence="11" id="KW-0378">Hydrolase</keyword>
<keyword evidence="3 11" id="KW-0813">Transport</keyword>
<feature type="region of interest" description="Disordered" evidence="12">
    <location>
        <begin position="1"/>
        <end position="111"/>
    </location>
</feature>
<dbReference type="SUPFAM" id="SSF50692">
    <property type="entry name" value="ADC-like"/>
    <property type="match status" value="1"/>
</dbReference>
<dbReference type="InterPro" id="IPR003593">
    <property type="entry name" value="AAA+_ATPase"/>
</dbReference>
<dbReference type="InterPro" id="IPR003960">
    <property type="entry name" value="ATPase_AAA_CS"/>
</dbReference>
<keyword evidence="6 11" id="KW-0547">Nucleotide-binding</keyword>
<evidence type="ECO:0000256" key="3">
    <source>
        <dbReference type="ARBA" id="ARBA00022448"/>
    </source>
</evidence>
<dbReference type="PROSITE" id="PS00674">
    <property type="entry name" value="AAA"/>
    <property type="match status" value="1"/>
</dbReference>
<dbReference type="InterPro" id="IPR003959">
    <property type="entry name" value="ATPase_AAA_core"/>
</dbReference>
<gene>
    <name evidence="14" type="ORF">BMF94_0729</name>
</gene>
<keyword evidence="5" id="KW-0677">Repeat</keyword>
<dbReference type="InterPro" id="IPR029067">
    <property type="entry name" value="CDC48_domain_2-like_sf"/>
</dbReference>
<organism evidence="14 15">
    <name type="scientific">Rhodotorula taiwanensis</name>
    <dbReference type="NCBI Taxonomy" id="741276"/>
    <lineage>
        <taxon>Eukaryota</taxon>
        <taxon>Fungi</taxon>
        <taxon>Dikarya</taxon>
        <taxon>Basidiomycota</taxon>
        <taxon>Pucciniomycotina</taxon>
        <taxon>Microbotryomycetes</taxon>
        <taxon>Sporidiobolales</taxon>
        <taxon>Sporidiobolaceae</taxon>
        <taxon>Rhodotorula</taxon>
    </lineage>
</organism>
<evidence type="ECO:0000313" key="15">
    <source>
        <dbReference type="Proteomes" id="UP000237144"/>
    </source>
</evidence>
<comment type="caution">
    <text evidence="14">The sequence shown here is derived from an EMBL/GenBank/DDBJ whole genome shotgun (WGS) entry which is preliminary data.</text>
</comment>
<evidence type="ECO:0000256" key="11">
    <source>
        <dbReference type="RuleBase" id="RU367045"/>
    </source>
</evidence>
<evidence type="ECO:0000256" key="10">
    <source>
        <dbReference type="ARBA" id="ARBA00068637"/>
    </source>
</evidence>
<dbReference type="GO" id="GO:0005795">
    <property type="term" value="C:Golgi stack"/>
    <property type="evidence" value="ECO:0007669"/>
    <property type="project" value="TreeGrafter"/>
</dbReference>
<dbReference type="OrthoDB" id="9982946at2759"/>
<evidence type="ECO:0000313" key="14">
    <source>
        <dbReference type="EMBL" id="POY76006.1"/>
    </source>
</evidence>
<evidence type="ECO:0000256" key="9">
    <source>
        <dbReference type="ARBA" id="ARBA00056429"/>
    </source>
</evidence>
<dbReference type="AlphaFoldDB" id="A0A2S5BGV1"/>
<dbReference type="Pfam" id="PF00004">
    <property type="entry name" value="AAA"/>
    <property type="match status" value="2"/>
</dbReference>
<evidence type="ECO:0000259" key="13">
    <source>
        <dbReference type="SMART" id="SM00382"/>
    </source>
</evidence>
<evidence type="ECO:0000256" key="4">
    <source>
        <dbReference type="ARBA" id="ARBA00022490"/>
    </source>
</evidence>
<dbReference type="FunFam" id="1.10.8.60:FF:000026">
    <property type="entry name" value="vesicle-fusing ATPase isoform X1"/>
    <property type="match status" value="1"/>
</dbReference>